<accession>A0A8H7D2Y5</accession>
<gene>
    <name evidence="1" type="ORF">MSAN_01304200</name>
</gene>
<evidence type="ECO:0000313" key="2">
    <source>
        <dbReference type="Proteomes" id="UP000623467"/>
    </source>
</evidence>
<reference evidence="1" key="1">
    <citation type="submission" date="2020-05" db="EMBL/GenBank/DDBJ databases">
        <title>Mycena genomes resolve the evolution of fungal bioluminescence.</title>
        <authorList>
            <person name="Tsai I.J."/>
        </authorList>
    </citation>
    <scope>NUCLEOTIDE SEQUENCE</scope>
    <source>
        <strain evidence="1">160909Yilan</strain>
    </source>
</reference>
<dbReference type="AlphaFoldDB" id="A0A8H7D2Y5"/>
<dbReference type="EMBL" id="JACAZH010000010">
    <property type="protein sequence ID" value="KAF7357101.1"/>
    <property type="molecule type" value="Genomic_DNA"/>
</dbReference>
<protein>
    <submittedName>
        <fullName evidence="1">Uncharacterized protein</fullName>
    </submittedName>
</protein>
<organism evidence="1 2">
    <name type="scientific">Mycena sanguinolenta</name>
    <dbReference type="NCBI Taxonomy" id="230812"/>
    <lineage>
        <taxon>Eukaryota</taxon>
        <taxon>Fungi</taxon>
        <taxon>Dikarya</taxon>
        <taxon>Basidiomycota</taxon>
        <taxon>Agaricomycotina</taxon>
        <taxon>Agaricomycetes</taxon>
        <taxon>Agaricomycetidae</taxon>
        <taxon>Agaricales</taxon>
        <taxon>Marasmiineae</taxon>
        <taxon>Mycenaceae</taxon>
        <taxon>Mycena</taxon>
    </lineage>
</organism>
<dbReference type="Proteomes" id="UP000623467">
    <property type="component" value="Unassembled WGS sequence"/>
</dbReference>
<comment type="caution">
    <text evidence="1">The sequence shown here is derived from an EMBL/GenBank/DDBJ whole genome shotgun (WGS) entry which is preliminary data.</text>
</comment>
<dbReference type="OrthoDB" id="3145912at2759"/>
<sequence length="336" mass="37504">MSSILACLVLSLQRTEHGRRVRHFTDFRLGLKSIGMLSEFDPDDPRLPPELEYKIFEIAALARPTWIPSLMLVARRVKLWVEPLLYRVVFLKDDEAMTELRNLCLPTFTASALQQTSTHLLQHVKHLMFDDDGLRQTETTLASWVPACTGIINLYAQINCAPAILPSLIGFTNIRYLTIDVNALCGLAVPFPLFTTVTHLELLAFETTGLAHVCENISSIPQLTHVALNPRLDLRLSHAALCANKRLECIVFLSSQASLDGSPLLEDDRFVCIKEGRYELDWLNGAVFGDDYWALADAFLAARRAGTIDRSRHRIVSGKDFHSVEDVDGDGGSDSS</sequence>
<keyword evidence="2" id="KW-1185">Reference proteome</keyword>
<evidence type="ECO:0000313" key="1">
    <source>
        <dbReference type="EMBL" id="KAF7357101.1"/>
    </source>
</evidence>
<name>A0A8H7D2Y5_9AGAR</name>
<dbReference type="SUPFAM" id="SSF52058">
    <property type="entry name" value="L domain-like"/>
    <property type="match status" value="1"/>
</dbReference>
<proteinExistence type="predicted"/>